<dbReference type="Gene3D" id="1.25.40.10">
    <property type="entry name" value="Tetratricopeptide repeat domain"/>
    <property type="match status" value="1"/>
</dbReference>
<dbReference type="Pfam" id="PF17874">
    <property type="entry name" value="TPR_MalT"/>
    <property type="match status" value="1"/>
</dbReference>
<dbReference type="EMBL" id="FXEG02000005">
    <property type="protein sequence ID" value="SOX55857.1"/>
    <property type="molecule type" value="Genomic_DNA"/>
</dbReference>
<organism evidence="5 6">
    <name type="scientific">Mycobacterium ahvazicum</name>
    <dbReference type="NCBI Taxonomy" id="1964395"/>
    <lineage>
        <taxon>Bacteria</taxon>
        <taxon>Bacillati</taxon>
        <taxon>Actinomycetota</taxon>
        <taxon>Actinomycetes</taxon>
        <taxon>Mycobacteriales</taxon>
        <taxon>Mycobacteriaceae</taxon>
        <taxon>Mycobacterium</taxon>
        <taxon>Mycobacterium simiae complex</taxon>
    </lineage>
</organism>
<evidence type="ECO:0000256" key="3">
    <source>
        <dbReference type="ARBA" id="ARBA00023163"/>
    </source>
</evidence>
<protein>
    <submittedName>
        <fullName evidence="5">LuxR family transcriptional regulator</fullName>
    </submittedName>
</protein>
<dbReference type="Pfam" id="PF00196">
    <property type="entry name" value="GerE"/>
    <property type="match status" value="1"/>
</dbReference>
<dbReference type="Gene3D" id="1.10.10.10">
    <property type="entry name" value="Winged helix-like DNA-binding domain superfamily/Winged helix DNA-binding domain"/>
    <property type="match status" value="1"/>
</dbReference>
<dbReference type="InterPro" id="IPR041617">
    <property type="entry name" value="TPR_MalT"/>
</dbReference>
<dbReference type="Pfam" id="PF25873">
    <property type="entry name" value="WHD_MalT"/>
    <property type="match status" value="1"/>
</dbReference>
<dbReference type="AlphaFoldDB" id="A0A2K4YGF1"/>
<dbReference type="GO" id="GO:0006355">
    <property type="term" value="P:regulation of DNA-templated transcription"/>
    <property type="evidence" value="ECO:0007669"/>
    <property type="project" value="InterPro"/>
</dbReference>
<dbReference type="CDD" id="cd06170">
    <property type="entry name" value="LuxR_C_like"/>
    <property type="match status" value="1"/>
</dbReference>
<evidence type="ECO:0000313" key="6">
    <source>
        <dbReference type="Proteomes" id="UP000236318"/>
    </source>
</evidence>
<dbReference type="InterPro" id="IPR041664">
    <property type="entry name" value="AAA_16"/>
</dbReference>
<dbReference type="PRINTS" id="PR00038">
    <property type="entry name" value="HTHLUXR"/>
</dbReference>
<dbReference type="Proteomes" id="UP000236318">
    <property type="component" value="Unassembled WGS sequence"/>
</dbReference>
<dbReference type="InterPro" id="IPR036388">
    <property type="entry name" value="WH-like_DNA-bd_sf"/>
</dbReference>
<dbReference type="SMART" id="SM00421">
    <property type="entry name" value="HTH_LUXR"/>
    <property type="match status" value="1"/>
</dbReference>
<gene>
    <name evidence="5" type="ORF">MAAFP003_4553</name>
</gene>
<dbReference type="PANTHER" id="PTHR44688:SF16">
    <property type="entry name" value="DNA-BINDING TRANSCRIPTIONAL ACTIVATOR DEVR_DOSR"/>
    <property type="match status" value="1"/>
</dbReference>
<evidence type="ECO:0000259" key="4">
    <source>
        <dbReference type="PROSITE" id="PS50043"/>
    </source>
</evidence>
<reference evidence="5" key="1">
    <citation type="submission" date="2018-01" db="EMBL/GenBank/DDBJ databases">
        <authorList>
            <consortium name="Urmite Genomes"/>
        </authorList>
    </citation>
    <scope>NUCLEOTIDE SEQUENCE [LARGE SCALE GENOMIC DNA]</scope>
    <source>
        <strain evidence="5">AFP003</strain>
    </source>
</reference>
<evidence type="ECO:0000256" key="2">
    <source>
        <dbReference type="ARBA" id="ARBA00023125"/>
    </source>
</evidence>
<name>A0A2K4YGF1_9MYCO</name>
<dbReference type="Gene3D" id="3.40.50.300">
    <property type="entry name" value="P-loop containing nucleotide triphosphate hydrolases"/>
    <property type="match status" value="1"/>
</dbReference>
<proteinExistence type="predicted"/>
<keyword evidence="2" id="KW-0238">DNA-binding</keyword>
<dbReference type="Pfam" id="PF13191">
    <property type="entry name" value="AAA_16"/>
    <property type="match status" value="1"/>
</dbReference>
<feature type="non-terminal residue" evidence="5">
    <location>
        <position position="1"/>
    </location>
</feature>
<dbReference type="SUPFAM" id="SSF48452">
    <property type="entry name" value="TPR-like"/>
    <property type="match status" value="1"/>
</dbReference>
<sequence>VQTNARSARIVATRIQPPTYLGKLVARDRLIDLLRANRSKRLALIHAPAGFGKTTLAMQWQRELRAEGVPTAWISLDRDDNDVYSFLRSLIEAARRVEPTVGAELADLLEQHSRDARRYVLAELVNQVAEYRLPVAIVLDDWHLIDDPETIAALEFLLDVGPDNLHLIVISRTRTPAIGKLKVRDQVSEIDATLLRFDQRESAAFLLDLNALELDGDDVLRLWSSTDGWIAALQLATLSLRNTKDAVGLISGFSGRHHSIGDYLAENVLDGLPSELLDFLLTTSICDRLCGGLAAAVSGQPRGQAILEELERRDMFLMPLDDNREWFRYHHLFGGYLRQRLERDHADRIVDLHRTASGWFSEQGLLGEAVTHALAAGEETEAVDLVEQQAMYLVEHSRMASLLGLVNRLPKDLVPTRPTLQIAIAWANCLLQRAEDAQIALDHVRAALDGASDAAASAILGEADVVQACTDVYRDRIDRAAALVAPCLVEKPACRPFLVAVSSNICTFVDIHTFAYDRALARQQWANPFHEMASGPFAGVYGRCFAGLAAFAQLDLDAAEQRYVEGRDLARSMAGEHSHAARLAGALVGRLCYERGEIEAAETLLEECHELGAESGVADFMIATYNTLARIKVLRGDIDDAYSLLDEGNQAAQQLSLPRLSAALDCARLSLHLAAGDIDRAQDVLDRQATELPSGANSIAMAVRHYRLVMRAQILSARGNHDAAIDLLSAVRQDNRDAGARYADVASTVALCRAHALAGNACAATEELVPALIAGAKAGLLRTVVDAGPELLNVIVGLREASRTGRRDTELPEVPAEYLSLLLTTAHFDAQKAAIPMIGLPGERNSLPEEGLSSREVEILRLLERGMTNKQIARNLGVTINTVKWYLKGIYVKLGVARRGESIAEARRREILP</sequence>
<dbReference type="PROSITE" id="PS50043">
    <property type="entry name" value="HTH_LUXR_2"/>
    <property type="match status" value="1"/>
</dbReference>
<dbReference type="InterPro" id="IPR011990">
    <property type="entry name" value="TPR-like_helical_dom_sf"/>
</dbReference>
<dbReference type="InterPro" id="IPR016032">
    <property type="entry name" value="Sig_transdc_resp-reg_C-effctor"/>
</dbReference>
<dbReference type="SUPFAM" id="SSF46894">
    <property type="entry name" value="C-terminal effector domain of the bipartite response regulators"/>
    <property type="match status" value="1"/>
</dbReference>
<keyword evidence="6" id="KW-1185">Reference proteome</keyword>
<evidence type="ECO:0000256" key="1">
    <source>
        <dbReference type="ARBA" id="ARBA00023015"/>
    </source>
</evidence>
<accession>A0A2K4YGF1</accession>
<feature type="domain" description="HTH luxR-type" evidence="4">
    <location>
        <begin position="843"/>
        <end position="910"/>
    </location>
</feature>
<dbReference type="InterPro" id="IPR059106">
    <property type="entry name" value="WHD_MalT"/>
</dbReference>
<dbReference type="GO" id="GO:0003677">
    <property type="term" value="F:DNA binding"/>
    <property type="evidence" value="ECO:0007669"/>
    <property type="project" value="UniProtKB-KW"/>
</dbReference>
<dbReference type="PANTHER" id="PTHR44688">
    <property type="entry name" value="DNA-BINDING TRANSCRIPTIONAL ACTIVATOR DEVR_DOSR"/>
    <property type="match status" value="1"/>
</dbReference>
<dbReference type="InterPro" id="IPR027417">
    <property type="entry name" value="P-loop_NTPase"/>
</dbReference>
<keyword evidence="3" id="KW-0804">Transcription</keyword>
<dbReference type="SUPFAM" id="SSF52540">
    <property type="entry name" value="P-loop containing nucleoside triphosphate hydrolases"/>
    <property type="match status" value="1"/>
</dbReference>
<dbReference type="InterPro" id="IPR000792">
    <property type="entry name" value="Tscrpt_reg_LuxR_C"/>
</dbReference>
<keyword evidence="1" id="KW-0805">Transcription regulation</keyword>
<evidence type="ECO:0000313" key="5">
    <source>
        <dbReference type="EMBL" id="SOX55857.1"/>
    </source>
</evidence>
<comment type="caution">
    <text evidence="5">The sequence shown here is derived from an EMBL/GenBank/DDBJ whole genome shotgun (WGS) entry which is preliminary data.</text>
</comment>